<comment type="similarity">
    <text evidence="9">Belongs to the class-I aminoacyl-tRNA synthetase family.</text>
</comment>
<evidence type="ECO:0000256" key="6">
    <source>
        <dbReference type="ARBA" id="ARBA00023146"/>
    </source>
</evidence>
<dbReference type="EMBL" id="CU928178">
    <property type="protein sequence ID" value="CAR28910.1"/>
    <property type="molecule type" value="Genomic_DNA"/>
</dbReference>
<dbReference type="CDD" id="cd00805">
    <property type="entry name" value="TyrRS_core"/>
    <property type="match status" value="1"/>
</dbReference>
<dbReference type="InterPro" id="IPR002307">
    <property type="entry name" value="Tyr-tRNA-ligase"/>
</dbReference>
<evidence type="ECO:0000256" key="4">
    <source>
        <dbReference type="ARBA" id="ARBA00022840"/>
    </source>
</evidence>
<dbReference type="GO" id="GO:0003723">
    <property type="term" value="F:RNA binding"/>
    <property type="evidence" value="ECO:0007669"/>
    <property type="project" value="InterPro"/>
</dbReference>
<keyword evidence="6 9" id="KW-0030">Aminoacyl-tRNA synthetase</keyword>
<dbReference type="InterPro" id="IPR036986">
    <property type="entry name" value="S4_RNA-bd_sf"/>
</dbReference>
<dbReference type="STRING" id="559307.C5DYP9"/>
<dbReference type="NCBIfam" id="TIGR00234">
    <property type="entry name" value="tyrS"/>
    <property type="match status" value="1"/>
</dbReference>
<dbReference type="PANTHER" id="PTHR11766:SF0">
    <property type="entry name" value="TYROSINE--TRNA LIGASE, MITOCHONDRIAL"/>
    <property type="match status" value="1"/>
</dbReference>
<keyword evidence="5 9" id="KW-0648">Protein biosynthesis</keyword>
<evidence type="ECO:0000313" key="10">
    <source>
        <dbReference type="EMBL" id="CAR28910.1"/>
    </source>
</evidence>
<evidence type="ECO:0000256" key="7">
    <source>
        <dbReference type="ARBA" id="ARBA00033323"/>
    </source>
</evidence>
<dbReference type="HOGENOM" id="CLU_024003_0_0_1"/>
<keyword evidence="3 9" id="KW-0547">Nucleotide-binding</keyword>
<dbReference type="SUPFAM" id="SSF52374">
    <property type="entry name" value="Nucleotidylyl transferase"/>
    <property type="match status" value="1"/>
</dbReference>
<sequence>MFKYASRRLLSSTAKSPPGLLEDLKLRGLIAQVAQPEQWLHEKLSQGHKIKLYCGADPTAKSLHLGNVVPLMILLNFYVKGHDVFALVGGATGRVGDPSGRTTERQGMSDDSRLDNVDRIQQQFTRFFENGWKYYESRFPQISARGPGRLVKVDNYHWWKDIKLLDFLAQYGRHIRVQSMFSRSSIASRIEGKDGLGFNEFTYQVLQAYDFYHLYKTHGVSLQVGGNDQWGNITAGIDFIDRVVSSSSDKLSPGGITAPLLSTSTGEKFGKSAGNAIFLDPQINTAYDIFQFFYNTKDADVCRFLKIFTLLPLETISTVVQDHMEQPHLRKGQRFLAKEVTDLLFGVGSGERSSKVSEVLFGHVSEANMSADELIKLFSEAKILQKVPRGQSLVDIITQVAPCSKSEARRKLSQGSVLLHSSKLKVTENIDQLGQFLIDDKVLILRIGKQKCHVIEIL</sequence>
<dbReference type="InterPro" id="IPR024088">
    <property type="entry name" value="Tyr-tRNA-ligase_bac-type"/>
</dbReference>
<evidence type="ECO:0000256" key="9">
    <source>
        <dbReference type="RuleBase" id="RU361234"/>
    </source>
</evidence>
<dbReference type="GO" id="GO:0006437">
    <property type="term" value="P:tyrosyl-tRNA aminoacylation"/>
    <property type="evidence" value="ECO:0007669"/>
    <property type="project" value="InterPro"/>
</dbReference>
<keyword evidence="2 9" id="KW-0436">Ligase</keyword>
<dbReference type="GO" id="GO:0005829">
    <property type="term" value="C:cytosol"/>
    <property type="evidence" value="ECO:0007669"/>
    <property type="project" value="TreeGrafter"/>
</dbReference>
<dbReference type="PRINTS" id="PR01040">
    <property type="entry name" value="TRNASYNTHTYR"/>
</dbReference>
<dbReference type="InterPro" id="IPR014729">
    <property type="entry name" value="Rossmann-like_a/b/a_fold"/>
</dbReference>
<dbReference type="GO" id="GO:0005524">
    <property type="term" value="F:ATP binding"/>
    <property type="evidence" value="ECO:0007669"/>
    <property type="project" value="UniProtKB-KW"/>
</dbReference>
<dbReference type="Pfam" id="PF00579">
    <property type="entry name" value="tRNA-synt_1b"/>
    <property type="match status" value="1"/>
</dbReference>
<reference evidence="10 11" key="1">
    <citation type="journal article" date="2009" name="Genome Res.">
        <title>Comparative genomics of protoploid Saccharomycetaceae.</title>
        <authorList>
            <consortium name="The Genolevures Consortium"/>
            <person name="Souciet J.-L."/>
            <person name="Dujon B."/>
            <person name="Gaillardin C."/>
            <person name="Johnston M."/>
            <person name="Baret P.V."/>
            <person name="Cliften P."/>
            <person name="Sherman D.J."/>
            <person name="Weissenbach J."/>
            <person name="Westhof E."/>
            <person name="Wincker P."/>
            <person name="Jubin C."/>
            <person name="Poulain J."/>
            <person name="Barbe V."/>
            <person name="Segurens B."/>
            <person name="Artiguenave F."/>
            <person name="Anthouard V."/>
            <person name="Vacherie B."/>
            <person name="Val M.-E."/>
            <person name="Fulton R.S."/>
            <person name="Minx P."/>
            <person name="Wilson R."/>
            <person name="Durrens P."/>
            <person name="Jean G."/>
            <person name="Marck C."/>
            <person name="Martin T."/>
            <person name="Nikolski M."/>
            <person name="Rolland T."/>
            <person name="Seret M.-L."/>
            <person name="Casaregola S."/>
            <person name="Despons L."/>
            <person name="Fairhead C."/>
            <person name="Fischer G."/>
            <person name="Lafontaine I."/>
            <person name="Leh V."/>
            <person name="Lemaire M."/>
            <person name="de Montigny J."/>
            <person name="Neuveglise C."/>
            <person name="Thierry A."/>
            <person name="Blanc-Lenfle I."/>
            <person name="Bleykasten C."/>
            <person name="Diffels J."/>
            <person name="Fritsch E."/>
            <person name="Frangeul L."/>
            <person name="Goeffon A."/>
            <person name="Jauniaux N."/>
            <person name="Kachouri-Lafond R."/>
            <person name="Payen C."/>
            <person name="Potier S."/>
            <person name="Pribylova L."/>
            <person name="Ozanne C."/>
            <person name="Richard G.-F."/>
            <person name="Sacerdot C."/>
            <person name="Straub M.-L."/>
            <person name="Talla E."/>
        </authorList>
    </citation>
    <scope>NUCLEOTIDE SEQUENCE [LARGE SCALE GENOMIC DNA]</scope>
    <source>
        <strain evidence="10 11">ATCC 2623 / CBS 732 / BCRC 21506 / NBRC 1130 / NCYC 568 / NRRL Y-229</strain>
    </source>
</reference>
<accession>C5DYP9</accession>
<dbReference type="EC" id="6.1.1.1" evidence="1 9"/>
<dbReference type="GO" id="GO:0004831">
    <property type="term" value="F:tyrosine-tRNA ligase activity"/>
    <property type="evidence" value="ECO:0007669"/>
    <property type="project" value="UniProtKB-EC"/>
</dbReference>
<evidence type="ECO:0000256" key="8">
    <source>
        <dbReference type="ARBA" id="ARBA00048248"/>
    </source>
</evidence>
<dbReference type="FunFam" id="1.10.240.10:FF:000001">
    <property type="entry name" value="Tyrosine--tRNA ligase"/>
    <property type="match status" value="1"/>
</dbReference>
<dbReference type="KEGG" id="zro:ZYRO0F14784g"/>
<dbReference type="FunCoup" id="C5DYP9">
    <property type="interactions" value="704"/>
</dbReference>
<dbReference type="Gene3D" id="3.40.50.620">
    <property type="entry name" value="HUPs"/>
    <property type="match status" value="1"/>
</dbReference>
<dbReference type="PANTHER" id="PTHR11766">
    <property type="entry name" value="TYROSYL-TRNA SYNTHETASE"/>
    <property type="match status" value="1"/>
</dbReference>
<name>C5DYP9_ZYGRC</name>
<protein>
    <recommendedName>
        <fullName evidence="1 9">Tyrosine--tRNA ligase</fullName>
        <ecNumber evidence="1 9">6.1.1.1</ecNumber>
    </recommendedName>
    <alternativeName>
        <fullName evidence="7 9">Tyrosyl-tRNA synthetase</fullName>
    </alternativeName>
</protein>
<keyword evidence="11" id="KW-1185">Reference proteome</keyword>
<dbReference type="SUPFAM" id="SSF55174">
    <property type="entry name" value="Alpha-L RNA-binding motif"/>
    <property type="match status" value="1"/>
</dbReference>
<organism evidence="10 11">
    <name type="scientific">Zygosaccharomyces rouxii (strain ATCC 2623 / CBS 732 / NBRC 1130 / NCYC 568 / NRRL Y-229)</name>
    <dbReference type="NCBI Taxonomy" id="559307"/>
    <lineage>
        <taxon>Eukaryota</taxon>
        <taxon>Fungi</taxon>
        <taxon>Dikarya</taxon>
        <taxon>Ascomycota</taxon>
        <taxon>Saccharomycotina</taxon>
        <taxon>Saccharomycetes</taxon>
        <taxon>Saccharomycetales</taxon>
        <taxon>Saccharomycetaceae</taxon>
        <taxon>Zygosaccharomyces</taxon>
    </lineage>
</organism>
<evidence type="ECO:0000256" key="5">
    <source>
        <dbReference type="ARBA" id="ARBA00022917"/>
    </source>
</evidence>
<evidence type="ECO:0000256" key="3">
    <source>
        <dbReference type="ARBA" id="ARBA00022741"/>
    </source>
</evidence>
<dbReference type="InterPro" id="IPR001412">
    <property type="entry name" value="aa-tRNA-synth_I_CS"/>
</dbReference>
<evidence type="ECO:0000313" key="11">
    <source>
        <dbReference type="Proteomes" id="UP000008536"/>
    </source>
</evidence>
<dbReference type="Gene3D" id="3.10.290.10">
    <property type="entry name" value="RNA-binding S4 domain"/>
    <property type="match status" value="1"/>
</dbReference>
<dbReference type="InParanoid" id="C5DYP9"/>
<evidence type="ECO:0000256" key="2">
    <source>
        <dbReference type="ARBA" id="ARBA00022598"/>
    </source>
</evidence>
<evidence type="ECO:0000256" key="1">
    <source>
        <dbReference type="ARBA" id="ARBA00013160"/>
    </source>
</evidence>
<dbReference type="Proteomes" id="UP000008536">
    <property type="component" value="Chromosome F"/>
</dbReference>
<proteinExistence type="inferred from homology"/>
<gene>
    <name evidence="10" type="ordered locus">ZYRO0F14784g</name>
</gene>
<dbReference type="AlphaFoldDB" id="C5DYP9"/>
<dbReference type="GO" id="GO:0005739">
    <property type="term" value="C:mitochondrion"/>
    <property type="evidence" value="ECO:0007669"/>
    <property type="project" value="TreeGrafter"/>
</dbReference>
<keyword evidence="4 9" id="KW-0067">ATP-binding</keyword>
<dbReference type="PROSITE" id="PS00178">
    <property type="entry name" value="AA_TRNA_LIGASE_I"/>
    <property type="match status" value="1"/>
</dbReference>
<dbReference type="Gene3D" id="1.10.240.10">
    <property type="entry name" value="Tyrosyl-Transfer RNA Synthetase"/>
    <property type="match status" value="1"/>
</dbReference>
<dbReference type="InterPro" id="IPR002305">
    <property type="entry name" value="aa-tRNA-synth_Ic"/>
</dbReference>
<comment type="catalytic activity">
    <reaction evidence="8 9">
        <text>tRNA(Tyr) + L-tyrosine + ATP = L-tyrosyl-tRNA(Tyr) + AMP + diphosphate + H(+)</text>
        <dbReference type="Rhea" id="RHEA:10220"/>
        <dbReference type="Rhea" id="RHEA-COMP:9706"/>
        <dbReference type="Rhea" id="RHEA-COMP:9707"/>
        <dbReference type="ChEBI" id="CHEBI:15378"/>
        <dbReference type="ChEBI" id="CHEBI:30616"/>
        <dbReference type="ChEBI" id="CHEBI:33019"/>
        <dbReference type="ChEBI" id="CHEBI:58315"/>
        <dbReference type="ChEBI" id="CHEBI:78442"/>
        <dbReference type="ChEBI" id="CHEBI:78536"/>
        <dbReference type="ChEBI" id="CHEBI:456215"/>
        <dbReference type="EC" id="6.1.1.1"/>
    </reaction>
</comment>